<dbReference type="EMBL" id="QQAV01000008">
    <property type="protein sequence ID" value="RDI22024.1"/>
    <property type="molecule type" value="Genomic_DNA"/>
</dbReference>
<keyword evidence="3" id="KW-1185">Reference proteome</keyword>
<organism evidence="2 3">
    <name type="scientific">Pseudacidovorax intermedius</name>
    <dbReference type="NCBI Taxonomy" id="433924"/>
    <lineage>
        <taxon>Bacteria</taxon>
        <taxon>Pseudomonadati</taxon>
        <taxon>Pseudomonadota</taxon>
        <taxon>Betaproteobacteria</taxon>
        <taxon>Burkholderiales</taxon>
        <taxon>Comamonadaceae</taxon>
        <taxon>Pseudacidovorax</taxon>
    </lineage>
</organism>
<keyword evidence="1" id="KW-0812">Transmembrane</keyword>
<evidence type="ECO:0000256" key="1">
    <source>
        <dbReference type="SAM" id="Phobius"/>
    </source>
</evidence>
<dbReference type="Proteomes" id="UP000255265">
    <property type="component" value="Unassembled WGS sequence"/>
</dbReference>
<dbReference type="OrthoDB" id="6871677at2"/>
<sequence length="190" mass="20461">MGKKSLKQQIHECLSQGMSKAEAFAKFQGAGAKDSRLAQIIAAYPDPLLCQAHRVKRRLVIALASLQLILALGSGLVLGARHGAVLQLCIAGGIALIPALLLWAFMRNLVGAYNAYIYLSLMQLPSLLGGWGAHPGQTVAAVVLNLGFVLFVRNVREGLFPYATLFGTRKRDGRYAFLTEVDPSLRNASS</sequence>
<evidence type="ECO:0000313" key="3">
    <source>
        <dbReference type="Proteomes" id="UP000255265"/>
    </source>
</evidence>
<proteinExistence type="predicted"/>
<reference evidence="2 3" key="1">
    <citation type="submission" date="2018-07" db="EMBL/GenBank/DDBJ databases">
        <title>Genomic Encyclopedia of Type Strains, Phase IV (KMG-IV): sequencing the most valuable type-strain genomes for metagenomic binning, comparative biology and taxonomic classification.</title>
        <authorList>
            <person name="Goeker M."/>
        </authorList>
    </citation>
    <scope>NUCLEOTIDE SEQUENCE [LARGE SCALE GENOMIC DNA]</scope>
    <source>
        <strain evidence="2 3">DSM 21352</strain>
    </source>
</reference>
<comment type="caution">
    <text evidence="2">The sequence shown here is derived from an EMBL/GenBank/DDBJ whole genome shotgun (WGS) entry which is preliminary data.</text>
</comment>
<feature type="transmembrane region" description="Helical" evidence="1">
    <location>
        <begin position="59"/>
        <end position="78"/>
    </location>
</feature>
<evidence type="ECO:0008006" key="4">
    <source>
        <dbReference type="Google" id="ProtNLM"/>
    </source>
</evidence>
<keyword evidence="1" id="KW-1133">Transmembrane helix</keyword>
<keyword evidence="1" id="KW-0472">Membrane</keyword>
<name>A0A370FD52_9BURK</name>
<feature type="transmembrane region" description="Helical" evidence="1">
    <location>
        <begin position="84"/>
        <end position="103"/>
    </location>
</feature>
<dbReference type="AlphaFoldDB" id="A0A370FD52"/>
<feature type="transmembrane region" description="Helical" evidence="1">
    <location>
        <begin position="115"/>
        <end position="133"/>
    </location>
</feature>
<evidence type="ECO:0000313" key="2">
    <source>
        <dbReference type="EMBL" id="RDI22024.1"/>
    </source>
</evidence>
<dbReference type="RefSeq" id="WP_114803921.1">
    <property type="nucleotide sequence ID" value="NZ_QQAV01000008.1"/>
</dbReference>
<gene>
    <name evidence="2" type="ORF">DFR41_108148</name>
</gene>
<feature type="transmembrane region" description="Helical" evidence="1">
    <location>
        <begin position="139"/>
        <end position="155"/>
    </location>
</feature>
<accession>A0A370FD52</accession>
<protein>
    <recommendedName>
        <fullName evidence="4">Permease</fullName>
    </recommendedName>
</protein>